<evidence type="ECO:0000313" key="2">
    <source>
        <dbReference type="EMBL" id="KAK4296241.1"/>
    </source>
</evidence>
<reference evidence="2" key="1">
    <citation type="submission" date="2023-11" db="EMBL/GenBank/DDBJ databases">
        <title>Genome assemblies of two species of porcelain crab, Petrolisthes cinctipes and Petrolisthes manimaculis (Anomura: Porcellanidae).</title>
        <authorList>
            <person name="Angst P."/>
        </authorList>
    </citation>
    <scope>NUCLEOTIDE SEQUENCE</scope>
    <source>
        <strain evidence="2">PB745_02</strain>
        <tissue evidence="2">Gill</tissue>
    </source>
</reference>
<gene>
    <name evidence="2" type="ORF">Pmani_031241</name>
</gene>
<protein>
    <submittedName>
        <fullName evidence="2">Uncharacterized protein</fullName>
    </submittedName>
</protein>
<feature type="compositionally biased region" description="Polar residues" evidence="1">
    <location>
        <begin position="104"/>
        <end position="121"/>
    </location>
</feature>
<dbReference type="Proteomes" id="UP001292094">
    <property type="component" value="Unassembled WGS sequence"/>
</dbReference>
<comment type="caution">
    <text evidence="2">The sequence shown here is derived from an EMBL/GenBank/DDBJ whole genome shotgun (WGS) entry which is preliminary data.</text>
</comment>
<keyword evidence="3" id="KW-1185">Reference proteome</keyword>
<evidence type="ECO:0000313" key="3">
    <source>
        <dbReference type="Proteomes" id="UP001292094"/>
    </source>
</evidence>
<proteinExistence type="predicted"/>
<name>A0AAE1TSU3_9EUCA</name>
<evidence type="ECO:0000256" key="1">
    <source>
        <dbReference type="SAM" id="MobiDB-lite"/>
    </source>
</evidence>
<accession>A0AAE1TSU3</accession>
<organism evidence="2 3">
    <name type="scientific">Petrolisthes manimaculis</name>
    <dbReference type="NCBI Taxonomy" id="1843537"/>
    <lineage>
        <taxon>Eukaryota</taxon>
        <taxon>Metazoa</taxon>
        <taxon>Ecdysozoa</taxon>
        <taxon>Arthropoda</taxon>
        <taxon>Crustacea</taxon>
        <taxon>Multicrustacea</taxon>
        <taxon>Malacostraca</taxon>
        <taxon>Eumalacostraca</taxon>
        <taxon>Eucarida</taxon>
        <taxon>Decapoda</taxon>
        <taxon>Pleocyemata</taxon>
        <taxon>Anomura</taxon>
        <taxon>Galatheoidea</taxon>
        <taxon>Porcellanidae</taxon>
        <taxon>Petrolisthes</taxon>
    </lineage>
</organism>
<feature type="region of interest" description="Disordered" evidence="1">
    <location>
        <begin position="99"/>
        <end position="128"/>
    </location>
</feature>
<dbReference type="EMBL" id="JAWZYT010003901">
    <property type="protein sequence ID" value="KAK4296241.1"/>
    <property type="molecule type" value="Genomic_DNA"/>
</dbReference>
<dbReference type="AlphaFoldDB" id="A0AAE1TSU3"/>
<sequence>MVCITHFVPDAYERSLYYELLNLPQPPTKTKLKSGAIPTLHLPRVEDAPTLTTEARVVKRSLELPAFHPNNTSTAQGKVISDAPTLTTEARVVKTSLELPAFHPNNTSTAQETSINESSKSQTRDHDLDNELTLSAMIFSTCV</sequence>